<dbReference type="EMBL" id="JADAQX010000989">
    <property type="protein sequence ID" value="KAF8819065.1"/>
    <property type="molecule type" value="Genomic_DNA"/>
</dbReference>
<organism evidence="3 4">
    <name type="scientific">Cardiosporidium cionae</name>
    <dbReference type="NCBI Taxonomy" id="476202"/>
    <lineage>
        <taxon>Eukaryota</taxon>
        <taxon>Sar</taxon>
        <taxon>Alveolata</taxon>
        <taxon>Apicomplexa</taxon>
        <taxon>Aconoidasida</taxon>
        <taxon>Nephromycida</taxon>
        <taxon>Cardiosporidium</taxon>
    </lineage>
</organism>
<gene>
    <name evidence="3" type="ORF">IE077_001755</name>
</gene>
<feature type="compositionally biased region" description="Acidic residues" evidence="1">
    <location>
        <begin position="41"/>
        <end position="51"/>
    </location>
</feature>
<dbReference type="PANTHER" id="PTHR46063">
    <property type="entry name" value="KELCH DOMAIN-CONTAINING PROTEIN"/>
    <property type="match status" value="1"/>
</dbReference>
<feature type="domain" description="DUF4110" evidence="2">
    <location>
        <begin position="693"/>
        <end position="766"/>
    </location>
</feature>
<reference evidence="3 4" key="1">
    <citation type="journal article" date="2020" name="bioRxiv">
        <title>Metabolic contributions of an alphaproteobacterial endosymbiont in the apicomplexan Cardiosporidium cionae.</title>
        <authorList>
            <person name="Hunter E.S."/>
            <person name="Paight C.J."/>
            <person name="Lane C.E."/>
        </authorList>
    </citation>
    <scope>NUCLEOTIDE SEQUENCE [LARGE SCALE GENOMIC DNA]</scope>
    <source>
        <strain evidence="3">ESH_2018</strain>
    </source>
</reference>
<dbReference type="Proteomes" id="UP000823046">
    <property type="component" value="Unassembled WGS sequence"/>
</dbReference>
<proteinExistence type="predicted"/>
<dbReference type="InterPro" id="IPR025183">
    <property type="entry name" value="DUF4110"/>
</dbReference>
<feature type="region of interest" description="Disordered" evidence="1">
    <location>
        <begin position="602"/>
        <end position="641"/>
    </location>
</feature>
<accession>A0ABQ7J4X4</accession>
<dbReference type="InterPro" id="IPR015915">
    <property type="entry name" value="Kelch-typ_b-propeller"/>
</dbReference>
<evidence type="ECO:0000259" key="2">
    <source>
        <dbReference type="Pfam" id="PF13422"/>
    </source>
</evidence>
<sequence length="770" mass="88490">MGGKKGNTKKRSALSKVQMESKREKQLQKAVKKQKKKTSPDDDGQDSSDNEEDIEMLLAALDRKEKGNKETACNTPATVSVCESQPSARLHCSFTVIPTGEVVLFGGEYFEGRTAKVCNDLYRWNVDRNEWRRVESPIKPKPRCSHQAVLYKDYIYMFGGEFATLKQFFHFQDLWRFSTKTNLWETVETSGHAPSARSGHRMVVWRNFLILFGGFFSTIRGSRYFNDLYFLSFHDFKWNKISFPPTATLPDPRSACLFIPSATGDYIFLYGGYAVEESSRNVTGKYRQDAWMLNMKPVIANKTNSPTWERLKKIGSYPSPRSGASMVAYKNLAIMFGGVMDQAVGELRLKSIFYNDMYAFDFNRKRWYAITLKPQKKKIDKLKDSTSSKRQVIPSSSLYKEEKEDEMTDLTKETNEFVDDPMDYMEYVENTFGYIDSNGVFVRIKVDMEEEEEGIPKLPYEVEGSEIPSSSDKEAFTRTEMDIHGDNTTMDEIRHSSPKDVPTKSISLPAFSIEVGPVKAPFSQESELREIITKCEVPLPRINANIIVRGNELYVYGGLLELKKEDVYLNDCWSFNLLKREGWECKILSYLNQTIVEFEEDASDPNDMSSIYSESDEDSDDESEGISEGESHSDVSSEDDEDFQHTVINDRNGSLYEQAQAKAPVVTKEKHRKQDSKVGAKYDILSLMQKLELNNTDITPQRGESLRQFFLRTKQHWMGEAQENNSGMRSKEQKRHAFQLSQERFNHLLPYLPELEKFENQQNSADVDLD</sequence>
<dbReference type="InterPro" id="IPR052588">
    <property type="entry name" value="Kelch_domain_protein"/>
</dbReference>
<dbReference type="PANTHER" id="PTHR46063:SF1">
    <property type="entry name" value="KELCH DOMAIN-CONTAINING PROTEIN 4"/>
    <property type="match status" value="1"/>
</dbReference>
<feature type="compositionally biased region" description="Basic residues" evidence="1">
    <location>
        <begin position="1"/>
        <end position="13"/>
    </location>
</feature>
<name>A0ABQ7J4X4_9APIC</name>
<feature type="region of interest" description="Disordered" evidence="1">
    <location>
        <begin position="1"/>
        <end position="51"/>
    </location>
</feature>
<protein>
    <submittedName>
        <fullName evidence="3">Kelch repeat-containing protein</fullName>
    </submittedName>
</protein>
<evidence type="ECO:0000313" key="4">
    <source>
        <dbReference type="Proteomes" id="UP000823046"/>
    </source>
</evidence>
<feature type="region of interest" description="Disordered" evidence="1">
    <location>
        <begin position="383"/>
        <end position="408"/>
    </location>
</feature>
<feature type="compositionally biased region" description="Acidic residues" evidence="1">
    <location>
        <begin position="614"/>
        <end position="627"/>
    </location>
</feature>
<dbReference type="Pfam" id="PF13422">
    <property type="entry name" value="DUF4110"/>
    <property type="match status" value="1"/>
</dbReference>
<comment type="caution">
    <text evidence="3">The sequence shown here is derived from an EMBL/GenBank/DDBJ whole genome shotgun (WGS) entry which is preliminary data.</text>
</comment>
<dbReference type="Gene3D" id="2.120.10.80">
    <property type="entry name" value="Kelch-type beta propeller"/>
    <property type="match status" value="1"/>
</dbReference>
<evidence type="ECO:0000313" key="3">
    <source>
        <dbReference type="EMBL" id="KAF8819065.1"/>
    </source>
</evidence>
<evidence type="ECO:0000256" key="1">
    <source>
        <dbReference type="SAM" id="MobiDB-lite"/>
    </source>
</evidence>
<keyword evidence="4" id="KW-1185">Reference proteome</keyword>
<dbReference type="SUPFAM" id="SSF117281">
    <property type="entry name" value="Kelch motif"/>
    <property type="match status" value="1"/>
</dbReference>
<dbReference type="Pfam" id="PF24681">
    <property type="entry name" value="Kelch_KLHDC2_KLHL20_DRC7"/>
    <property type="match status" value="1"/>
</dbReference>